<organism evidence="2 3">
    <name type="scientific">Nonomuraea cavernae</name>
    <dbReference type="NCBI Taxonomy" id="2045107"/>
    <lineage>
        <taxon>Bacteria</taxon>
        <taxon>Bacillati</taxon>
        <taxon>Actinomycetota</taxon>
        <taxon>Actinomycetes</taxon>
        <taxon>Streptosporangiales</taxon>
        <taxon>Streptosporangiaceae</taxon>
        <taxon>Nonomuraea</taxon>
    </lineage>
</organism>
<feature type="compositionally biased region" description="Low complexity" evidence="1">
    <location>
        <begin position="118"/>
        <end position="127"/>
    </location>
</feature>
<name>A0A917ZJ09_9ACTN</name>
<dbReference type="RefSeq" id="WP_189129059.1">
    <property type="nucleotide sequence ID" value="NZ_BMNH01000047.1"/>
</dbReference>
<feature type="compositionally biased region" description="Polar residues" evidence="1">
    <location>
        <begin position="244"/>
        <end position="264"/>
    </location>
</feature>
<evidence type="ECO:0000313" key="2">
    <source>
        <dbReference type="EMBL" id="GGO83029.1"/>
    </source>
</evidence>
<dbReference type="AlphaFoldDB" id="A0A917ZJ09"/>
<evidence type="ECO:0000256" key="1">
    <source>
        <dbReference type="SAM" id="MobiDB-lite"/>
    </source>
</evidence>
<evidence type="ECO:0000313" key="3">
    <source>
        <dbReference type="Proteomes" id="UP000646523"/>
    </source>
</evidence>
<protein>
    <submittedName>
        <fullName evidence="2">Uncharacterized protein</fullName>
    </submittedName>
</protein>
<feature type="compositionally biased region" description="Gly residues" evidence="1">
    <location>
        <begin position="288"/>
        <end position="301"/>
    </location>
</feature>
<keyword evidence="3" id="KW-1185">Reference proteome</keyword>
<reference evidence="2" key="1">
    <citation type="journal article" date="2014" name="Int. J. Syst. Evol. Microbiol.">
        <title>Complete genome sequence of Corynebacterium casei LMG S-19264T (=DSM 44701T), isolated from a smear-ripened cheese.</title>
        <authorList>
            <consortium name="US DOE Joint Genome Institute (JGI-PGF)"/>
            <person name="Walter F."/>
            <person name="Albersmeier A."/>
            <person name="Kalinowski J."/>
            <person name="Ruckert C."/>
        </authorList>
    </citation>
    <scope>NUCLEOTIDE SEQUENCE</scope>
    <source>
        <strain evidence="2">CGMCC 4.7368</strain>
    </source>
</reference>
<reference evidence="2" key="2">
    <citation type="submission" date="2020-09" db="EMBL/GenBank/DDBJ databases">
        <authorList>
            <person name="Sun Q."/>
            <person name="Zhou Y."/>
        </authorList>
    </citation>
    <scope>NUCLEOTIDE SEQUENCE</scope>
    <source>
        <strain evidence="2">CGMCC 4.7368</strain>
    </source>
</reference>
<dbReference type="EMBL" id="BMNH01000047">
    <property type="protein sequence ID" value="GGO83029.1"/>
    <property type="molecule type" value="Genomic_DNA"/>
</dbReference>
<feature type="region of interest" description="Disordered" evidence="1">
    <location>
        <begin position="105"/>
        <end position="306"/>
    </location>
</feature>
<sequence length="370" mass="38937">MGNQYPYSNGNLPTQLNYTPSSGVKFEKGKLASNSNRLDADSSKVSNLAGRTEKISLSWLGYGLTGRECDKAHRDVRDQHSETLKVAKRVLESWREALRIADSKYRAADEDSPINQLPNVPNVSSPSMPDSQVPNYNVPKANLPDSYRPDYNVPKANLPDSYQPDYNVPKANLPDPASPDSGLPGSGMPGSGMPDPSLASPDMANPDFKSPDMANPDFKSPDMANPDLKSPDMANPDLAKPNLSDPTKTGLSGYDPSTTPSLQQPRIPEATASVDPARFTTGAPGTVTGPGTGTGLGGPGSGNQVPALAKGAANALGGMGGMPFMPMGGMGGMGGEREKDGSTSDLLRGDEEDWGIDEDVTPQVLRHQGA</sequence>
<proteinExistence type="predicted"/>
<comment type="caution">
    <text evidence="2">The sequence shown here is derived from an EMBL/GenBank/DDBJ whole genome shotgun (WGS) entry which is preliminary data.</text>
</comment>
<dbReference type="SUPFAM" id="SSF141571">
    <property type="entry name" value="Pentapeptide repeat-like"/>
    <property type="match status" value="1"/>
</dbReference>
<dbReference type="Proteomes" id="UP000646523">
    <property type="component" value="Unassembled WGS sequence"/>
</dbReference>
<feature type="compositionally biased region" description="Acidic residues" evidence="1">
    <location>
        <begin position="350"/>
        <end position="360"/>
    </location>
</feature>
<gene>
    <name evidence="2" type="ORF">GCM10012289_75640</name>
</gene>
<accession>A0A917ZJ09</accession>
<feature type="region of interest" description="Disordered" evidence="1">
    <location>
        <begin position="327"/>
        <end position="370"/>
    </location>
</feature>